<evidence type="ECO:0000256" key="1">
    <source>
        <dbReference type="ARBA" id="ARBA00039658"/>
    </source>
</evidence>
<dbReference type="Pfam" id="PF17921">
    <property type="entry name" value="Integrase_H2C2"/>
    <property type="match status" value="1"/>
</dbReference>
<name>A0A8C5P7N6_9ANUR</name>
<dbReference type="GO" id="GO:0003676">
    <property type="term" value="F:nucleic acid binding"/>
    <property type="evidence" value="ECO:0007669"/>
    <property type="project" value="InterPro"/>
</dbReference>
<evidence type="ECO:0000259" key="2">
    <source>
        <dbReference type="PROSITE" id="PS50994"/>
    </source>
</evidence>
<reference evidence="3" key="1">
    <citation type="submission" date="2025-08" db="UniProtKB">
        <authorList>
            <consortium name="Ensembl"/>
        </authorList>
    </citation>
    <scope>IDENTIFICATION</scope>
</reference>
<dbReference type="PANTHER" id="PTHR37984:SF5">
    <property type="entry name" value="PROTEIN NYNRIN-LIKE"/>
    <property type="match status" value="1"/>
</dbReference>
<dbReference type="Gene3D" id="1.10.340.70">
    <property type="match status" value="1"/>
</dbReference>
<feature type="domain" description="Integrase catalytic" evidence="2">
    <location>
        <begin position="135"/>
        <end position="312"/>
    </location>
</feature>
<dbReference type="SUPFAM" id="SSF53098">
    <property type="entry name" value="Ribonuclease H-like"/>
    <property type="match status" value="1"/>
</dbReference>
<protein>
    <recommendedName>
        <fullName evidence="1">Gypsy retrotransposon integrase-like protein 1</fullName>
    </recommendedName>
</protein>
<dbReference type="AlphaFoldDB" id="A0A8C5P7N6"/>
<dbReference type="OrthoDB" id="413122at2759"/>
<organism evidence="3 4">
    <name type="scientific">Leptobrachium leishanense</name>
    <name type="common">Leishan spiny toad</name>
    <dbReference type="NCBI Taxonomy" id="445787"/>
    <lineage>
        <taxon>Eukaryota</taxon>
        <taxon>Metazoa</taxon>
        <taxon>Chordata</taxon>
        <taxon>Craniata</taxon>
        <taxon>Vertebrata</taxon>
        <taxon>Euteleostomi</taxon>
        <taxon>Amphibia</taxon>
        <taxon>Batrachia</taxon>
        <taxon>Anura</taxon>
        <taxon>Pelobatoidea</taxon>
        <taxon>Megophryidae</taxon>
        <taxon>Leptobrachium</taxon>
    </lineage>
</organism>
<dbReference type="InterPro" id="IPR041588">
    <property type="entry name" value="Integrase_H2C2"/>
</dbReference>
<dbReference type="Proteomes" id="UP000694569">
    <property type="component" value="Unplaced"/>
</dbReference>
<dbReference type="PANTHER" id="PTHR37984">
    <property type="entry name" value="PROTEIN CBG26694"/>
    <property type="match status" value="1"/>
</dbReference>
<dbReference type="Gene3D" id="3.30.420.10">
    <property type="entry name" value="Ribonuclease H-like superfamily/Ribonuclease H"/>
    <property type="match status" value="1"/>
</dbReference>
<dbReference type="InterPro" id="IPR036397">
    <property type="entry name" value="RNaseH_sf"/>
</dbReference>
<evidence type="ECO:0000313" key="4">
    <source>
        <dbReference type="Proteomes" id="UP000694569"/>
    </source>
</evidence>
<dbReference type="InterPro" id="IPR012337">
    <property type="entry name" value="RNaseH-like_sf"/>
</dbReference>
<dbReference type="PROSITE" id="PS50994">
    <property type="entry name" value="INTEGRASE"/>
    <property type="match status" value="1"/>
</dbReference>
<dbReference type="FunFam" id="1.10.340.70:FF:000001">
    <property type="entry name" value="Retrovirus-related Pol polyprotein from transposon gypsy-like Protein"/>
    <property type="match status" value="1"/>
</dbReference>
<dbReference type="InterPro" id="IPR001584">
    <property type="entry name" value="Integrase_cat-core"/>
</dbReference>
<dbReference type="GO" id="GO:0015074">
    <property type="term" value="P:DNA integration"/>
    <property type="evidence" value="ECO:0007669"/>
    <property type="project" value="InterPro"/>
</dbReference>
<dbReference type="InterPro" id="IPR050951">
    <property type="entry name" value="Retrovirus_Pol_polyprotein"/>
</dbReference>
<accession>A0A8C5P7N6</accession>
<proteinExistence type="predicted"/>
<sequence length="411" mass="47640">MDPLQVAEEVVESSPNKLEDIYRLLAEGSFPSSFCSIKKKNLKRYARKFTLEGGCLYYVGPKKEEKREVVIDPEKRRHIFLESHLSDSGHHLGQKKTVNRIQSRYYWLGVVKDVIDWIKMCETCQNAEYHKTPSKKCKPVRAIYPWEVLGSAVHGPFPPSLRQNTHVITVTDFFTKWTEAVSLPRNDALSVAKAFSTIFYRFGSAKNIYINQSWDFCEEVSRKLGEKWNILQIMTASHTSEHTGLDDRTYNELKSSIKNMVTEHQRDWDEHLDQVLFEFRTSVNPVTNYTPFYLMFHRDIQPSPMTRTEEANRHAPMSQSNDDLLLYLSGMQEQRKAVREMVLANLSAAENQERKIVDRSQKTSQPVTSMVQDHLFGEKPLKKFRHDPLMAFKFETVLHTGENSPVVENTG</sequence>
<dbReference type="GeneTree" id="ENSGT00940000164419"/>
<evidence type="ECO:0000313" key="3">
    <source>
        <dbReference type="Ensembl" id="ENSLLEP00000003967.1"/>
    </source>
</evidence>
<reference evidence="3" key="2">
    <citation type="submission" date="2025-09" db="UniProtKB">
        <authorList>
            <consortium name="Ensembl"/>
        </authorList>
    </citation>
    <scope>IDENTIFICATION</scope>
</reference>
<dbReference type="Ensembl" id="ENSLLET00000004154.1">
    <property type="protein sequence ID" value="ENSLLEP00000003967.1"/>
    <property type="gene ID" value="ENSLLEG00000002551.1"/>
</dbReference>
<keyword evidence="4" id="KW-1185">Reference proteome</keyword>